<dbReference type="GO" id="GO:0005637">
    <property type="term" value="C:nuclear inner membrane"/>
    <property type="evidence" value="ECO:0007669"/>
    <property type="project" value="UniProtKB-SubCell"/>
</dbReference>
<dbReference type="CDD" id="cd12934">
    <property type="entry name" value="LEM"/>
    <property type="match status" value="1"/>
</dbReference>
<feature type="domain" description="LEM" evidence="9">
    <location>
        <begin position="13"/>
        <end position="57"/>
    </location>
</feature>
<evidence type="ECO:0000256" key="6">
    <source>
        <dbReference type="ARBA" id="ARBA00023242"/>
    </source>
</evidence>
<dbReference type="AlphaFoldDB" id="A0A6G1S475"/>
<dbReference type="Pfam" id="PF03020">
    <property type="entry name" value="LEM"/>
    <property type="match status" value="1"/>
</dbReference>
<evidence type="ECO:0000256" key="1">
    <source>
        <dbReference type="ARBA" id="ARBA00004473"/>
    </source>
</evidence>
<name>A0A6G1S475_9ACAR</name>
<gene>
    <name evidence="10" type="primary">LEMD3</name>
    <name evidence="10" type="ORF">g.20360</name>
</gene>
<evidence type="ECO:0000259" key="9">
    <source>
        <dbReference type="PROSITE" id="PS50954"/>
    </source>
</evidence>
<dbReference type="InterPro" id="IPR003887">
    <property type="entry name" value="LEM_dom"/>
</dbReference>
<dbReference type="GO" id="GO:0006998">
    <property type="term" value="P:nuclear envelope organization"/>
    <property type="evidence" value="ECO:0007669"/>
    <property type="project" value="TreeGrafter"/>
</dbReference>
<comment type="subcellular location">
    <subcellularLocation>
        <location evidence="1">Nucleus inner membrane</location>
        <topology evidence="1">Multi-pass membrane protein</topology>
    </subcellularLocation>
</comment>
<evidence type="ECO:0000256" key="2">
    <source>
        <dbReference type="ARBA" id="ARBA00022553"/>
    </source>
</evidence>
<evidence type="ECO:0000313" key="10">
    <source>
        <dbReference type="EMBL" id="MDE45306.1"/>
    </source>
</evidence>
<keyword evidence="4 8" id="KW-1133">Transmembrane helix</keyword>
<dbReference type="PANTHER" id="PTHR13428:SF12">
    <property type="entry name" value="INNER NUCLEAR MEMBRANE PROTEIN MAN1"/>
    <property type="match status" value="1"/>
</dbReference>
<dbReference type="SUPFAM" id="SSF63451">
    <property type="entry name" value="LEM domain"/>
    <property type="match status" value="1"/>
</dbReference>
<feature type="transmembrane region" description="Helical" evidence="8">
    <location>
        <begin position="195"/>
        <end position="212"/>
    </location>
</feature>
<feature type="compositionally biased region" description="Acidic residues" evidence="7">
    <location>
        <begin position="79"/>
        <end position="126"/>
    </location>
</feature>
<dbReference type="InterPro" id="IPR041885">
    <property type="entry name" value="MAN1_winged_helix_dom"/>
</dbReference>
<dbReference type="GO" id="GO:0030514">
    <property type="term" value="P:negative regulation of BMP signaling pathway"/>
    <property type="evidence" value="ECO:0007669"/>
    <property type="project" value="TreeGrafter"/>
</dbReference>
<feature type="region of interest" description="Disordered" evidence="7">
    <location>
        <begin position="75"/>
        <end position="132"/>
    </location>
</feature>
<dbReference type="Gene3D" id="1.10.10.1180">
    <property type="entry name" value="MAN1, winged-helix domain"/>
    <property type="match status" value="1"/>
</dbReference>
<keyword evidence="6" id="KW-0539">Nucleus</keyword>
<dbReference type="SMART" id="SM00540">
    <property type="entry name" value="LEM"/>
    <property type="match status" value="1"/>
</dbReference>
<dbReference type="GO" id="GO:0031490">
    <property type="term" value="F:chromatin DNA binding"/>
    <property type="evidence" value="ECO:0007669"/>
    <property type="project" value="TreeGrafter"/>
</dbReference>
<reference evidence="10" key="1">
    <citation type="submission" date="2018-10" db="EMBL/GenBank/DDBJ databases">
        <title>Transcriptome assembly of Aceria tosichella (Wheat curl mite) Type 2.</title>
        <authorList>
            <person name="Scully E.D."/>
            <person name="Geib S.M."/>
            <person name="Palmer N.A."/>
            <person name="Gupta A.K."/>
            <person name="Sarath G."/>
            <person name="Tatineni S."/>
        </authorList>
    </citation>
    <scope>NUCLEOTIDE SEQUENCE</scope>
    <source>
        <strain evidence="10">LincolnNE</strain>
    </source>
</reference>
<proteinExistence type="predicted"/>
<organism evidence="10">
    <name type="scientific">Aceria tosichella</name>
    <name type="common">wheat curl mite</name>
    <dbReference type="NCBI Taxonomy" id="561515"/>
    <lineage>
        <taxon>Eukaryota</taxon>
        <taxon>Metazoa</taxon>
        <taxon>Ecdysozoa</taxon>
        <taxon>Arthropoda</taxon>
        <taxon>Chelicerata</taxon>
        <taxon>Arachnida</taxon>
        <taxon>Acari</taxon>
        <taxon>Acariformes</taxon>
        <taxon>Trombidiformes</taxon>
        <taxon>Prostigmata</taxon>
        <taxon>Eupodina</taxon>
        <taxon>Eriophyoidea</taxon>
        <taxon>Eriophyidae</taxon>
        <taxon>Eriophyinae</taxon>
        <taxon>Aceriini</taxon>
        <taxon>Aceria</taxon>
    </lineage>
</organism>
<evidence type="ECO:0000256" key="7">
    <source>
        <dbReference type="SAM" id="MobiDB-lite"/>
    </source>
</evidence>
<dbReference type="InterPro" id="IPR052277">
    <property type="entry name" value="INM_ESCRT-Associated"/>
</dbReference>
<evidence type="ECO:0000256" key="8">
    <source>
        <dbReference type="SAM" id="Phobius"/>
    </source>
</evidence>
<feature type="transmembrane region" description="Helical" evidence="8">
    <location>
        <begin position="156"/>
        <end position="175"/>
    </location>
</feature>
<keyword evidence="3 8" id="KW-0812">Transmembrane</keyword>
<dbReference type="InterPro" id="IPR011015">
    <property type="entry name" value="LEM/LEM-like_dom_sf"/>
</dbReference>
<keyword evidence="5 8" id="KW-0472">Membrane</keyword>
<dbReference type="PANTHER" id="PTHR13428">
    <property type="entry name" value="INNER NUCLEAR MEMBRANE PROTEIN MAN1 LEM DOMAIN CONTAINING PROTEIN"/>
    <property type="match status" value="1"/>
</dbReference>
<evidence type="ECO:0000256" key="3">
    <source>
        <dbReference type="ARBA" id="ARBA00022692"/>
    </source>
</evidence>
<dbReference type="PROSITE" id="PS50954">
    <property type="entry name" value="LEM"/>
    <property type="match status" value="1"/>
</dbReference>
<accession>A0A6G1S475</accession>
<dbReference type="FunFam" id="1.10.720.40:FF:000001">
    <property type="entry name" value="LEM domain containing 2, isoform CRA_a"/>
    <property type="match status" value="1"/>
</dbReference>
<dbReference type="EMBL" id="GGYP01000535">
    <property type="protein sequence ID" value="MDE45306.1"/>
    <property type="molecule type" value="Transcribed_RNA"/>
</dbReference>
<dbReference type="InterPro" id="IPR018996">
    <property type="entry name" value="Man1/Src1-like_C"/>
</dbReference>
<evidence type="ECO:0000256" key="4">
    <source>
        <dbReference type="ARBA" id="ARBA00022989"/>
    </source>
</evidence>
<protein>
    <submittedName>
        <fullName evidence="10">Inner nuclear membrane protein Man1</fullName>
    </submittedName>
</protein>
<evidence type="ECO:0000256" key="5">
    <source>
        <dbReference type="ARBA" id="ARBA00023136"/>
    </source>
</evidence>
<dbReference type="Gene3D" id="1.10.720.40">
    <property type="match status" value="1"/>
</dbReference>
<dbReference type="Pfam" id="PF09402">
    <property type="entry name" value="MSC"/>
    <property type="match status" value="1"/>
</dbReference>
<sequence length="308" mass="35379">MSQRRHKKDLSIMDNVVSLTDHELRAALKDFDVSPGPITDSTRNLYRKKLATLMEESDKGGATSPRAQTMNSIETAVHEDDEDDTSDEDYEVHEEEELDDEEEDDEDEDLEEEEEDLMSELQDDDISSSRINTSTALGDLTNRTDSDASANRISRAILISIVSFFVLIFGFYLVSSNNLALMEPLKPFKDITKRILILLALSPIGYAAYRSLRFYRLRRHEENQKVCELVSEALELLQSPDNPKGLMPILHIRDTLLTPAERKTKKTNMLWQKAVKFIEEHESRVKVELVNIDGEDFRAWKWIGSRKL</sequence>
<keyword evidence="2" id="KW-0597">Phosphoprotein</keyword>